<feature type="compositionally biased region" description="Basic and acidic residues" evidence="1">
    <location>
        <begin position="1"/>
        <end position="25"/>
    </location>
</feature>
<name>A0AAV6PAT6_9ROSI</name>
<dbReference type="Pfam" id="PF10714">
    <property type="entry name" value="LEA_6"/>
    <property type="match status" value="1"/>
</dbReference>
<feature type="non-terminal residue" evidence="2">
    <location>
        <position position="1"/>
    </location>
</feature>
<keyword evidence="3" id="KW-1185">Reference proteome</keyword>
<proteinExistence type="predicted"/>
<accession>A0AAV6PAT6</accession>
<feature type="region of interest" description="Disordered" evidence="1">
    <location>
        <begin position="51"/>
        <end position="79"/>
    </location>
</feature>
<dbReference type="AlphaFoldDB" id="A0AAV6PAT6"/>
<dbReference type="Proteomes" id="UP000685013">
    <property type="component" value="Chromosome 1"/>
</dbReference>
<reference evidence="2 3" key="1">
    <citation type="journal article" date="2021" name="Hortic Res">
        <title>The domestication of Cucurbita argyrosperma as revealed by the genome of its wild relative.</title>
        <authorList>
            <person name="Barrera-Redondo J."/>
            <person name="Sanchez-de la Vega G."/>
            <person name="Aguirre-Liguori J.A."/>
            <person name="Castellanos-Morales G."/>
            <person name="Gutierrez-Guerrero Y.T."/>
            <person name="Aguirre-Dugua X."/>
            <person name="Aguirre-Planter E."/>
            <person name="Tenaillon M.I."/>
            <person name="Lira-Saade R."/>
            <person name="Eguiarte L.E."/>
        </authorList>
    </citation>
    <scope>NUCLEOTIDE SEQUENCE [LARGE SCALE GENOMIC DNA]</scope>
    <source>
        <strain evidence="2">JBR-2021</strain>
    </source>
</reference>
<evidence type="ECO:0000313" key="2">
    <source>
        <dbReference type="EMBL" id="KAG6608652.1"/>
    </source>
</evidence>
<evidence type="ECO:0000256" key="1">
    <source>
        <dbReference type="SAM" id="MobiDB-lite"/>
    </source>
</evidence>
<evidence type="ECO:0000313" key="3">
    <source>
        <dbReference type="Proteomes" id="UP000685013"/>
    </source>
</evidence>
<sequence>MWKMEEHEPPQQQMRRETEEEKGSVEELLPLESSPYVKYKDLEDYKNKGYGVEGHIEPKPIQGGGTDAPTLSGSGFPEVAPASIDAVTRQGLIH</sequence>
<dbReference type="EMBL" id="JAGKQH010000001">
    <property type="protein sequence ID" value="KAG6608652.1"/>
    <property type="molecule type" value="Genomic_DNA"/>
</dbReference>
<gene>
    <name evidence="2" type="ORF">SDJN03_01994</name>
</gene>
<protein>
    <recommendedName>
        <fullName evidence="4">Late embryogenesis abundant protein</fullName>
    </recommendedName>
</protein>
<evidence type="ECO:0008006" key="4">
    <source>
        <dbReference type="Google" id="ProtNLM"/>
    </source>
</evidence>
<organism evidence="2 3">
    <name type="scientific">Cucurbita argyrosperma subsp. sororia</name>
    <dbReference type="NCBI Taxonomy" id="37648"/>
    <lineage>
        <taxon>Eukaryota</taxon>
        <taxon>Viridiplantae</taxon>
        <taxon>Streptophyta</taxon>
        <taxon>Embryophyta</taxon>
        <taxon>Tracheophyta</taxon>
        <taxon>Spermatophyta</taxon>
        <taxon>Magnoliopsida</taxon>
        <taxon>eudicotyledons</taxon>
        <taxon>Gunneridae</taxon>
        <taxon>Pentapetalae</taxon>
        <taxon>rosids</taxon>
        <taxon>fabids</taxon>
        <taxon>Cucurbitales</taxon>
        <taxon>Cucurbitaceae</taxon>
        <taxon>Cucurbiteae</taxon>
        <taxon>Cucurbita</taxon>
    </lineage>
</organism>
<feature type="region of interest" description="Disordered" evidence="1">
    <location>
        <begin position="1"/>
        <end position="30"/>
    </location>
</feature>
<dbReference type="InterPro" id="IPR018930">
    <property type="entry name" value="LEA-18"/>
</dbReference>
<comment type="caution">
    <text evidence="2">The sequence shown here is derived from an EMBL/GenBank/DDBJ whole genome shotgun (WGS) entry which is preliminary data.</text>
</comment>